<dbReference type="InterPro" id="IPR036812">
    <property type="entry name" value="NAD(P)_OxRdtase_dom_sf"/>
</dbReference>
<dbReference type="InterPro" id="IPR023210">
    <property type="entry name" value="NADP_OxRdtase_dom"/>
</dbReference>
<reference evidence="4 5" key="1">
    <citation type="submission" date="2024-02" db="EMBL/GenBank/DDBJ databases">
        <title>Chromosome-scale genome assembly of the rough periwinkle Littorina saxatilis.</title>
        <authorList>
            <person name="De Jode A."/>
            <person name="Faria R."/>
            <person name="Formenti G."/>
            <person name="Sims Y."/>
            <person name="Smith T.P."/>
            <person name="Tracey A."/>
            <person name="Wood J.M.D."/>
            <person name="Zagrodzka Z.B."/>
            <person name="Johannesson K."/>
            <person name="Butlin R.K."/>
            <person name="Leder E.H."/>
        </authorList>
    </citation>
    <scope>NUCLEOTIDE SEQUENCE [LARGE SCALE GENOMIC DNA]</scope>
    <source>
        <strain evidence="4">Snail1</strain>
        <tissue evidence="4">Muscle</tissue>
    </source>
</reference>
<proteinExistence type="inferred from homology"/>
<dbReference type="Proteomes" id="UP001374579">
    <property type="component" value="Unassembled WGS sequence"/>
</dbReference>
<comment type="caution">
    <text evidence="4">The sequence shown here is derived from an EMBL/GenBank/DDBJ whole genome shotgun (WGS) entry which is preliminary data.</text>
</comment>
<gene>
    <name evidence="4" type="ORF">V1264_006488</name>
</gene>
<evidence type="ECO:0000256" key="1">
    <source>
        <dbReference type="ARBA" id="ARBA00023002"/>
    </source>
</evidence>
<keyword evidence="5" id="KW-1185">Reference proteome</keyword>
<dbReference type="Pfam" id="PF00248">
    <property type="entry name" value="Aldo_ket_red"/>
    <property type="match status" value="1"/>
</dbReference>
<accession>A0AAN9AXU2</accession>
<evidence type="ECO:0000313" key="5">
    <source>
        <dbReference type="Proteomes" id="UP001374579"/>
    </source>
</evidence>
<dbReference type="GO" id="GO:0005829">
    <property type="term" value="C:cytosol"/>
    <property type="evidence" value="ECO:0007669"/>
    <property type="project" value="UniProtKB-ARBA"/>
</dbReference>
<dbReference type="AlphaFoldDB" id="A0AAN9AXU2"/>
<keyword evidence="1" id="KW-0560">Oxidoreductase</keyword>
<evidence type="ECO:0000259" key="3">
    <source>
        <dbReference type="Pfam" id="PF00248"/>
    </source>
</evidence>
<dbReference type="SUPFAM" id="SSF51430">
    <property type="entry name" value="NAD(P)-linked oxidoreductase"/>
    <property type="match status" value="1"/>
</dbReference>
<name>A0AAN9AXU2_9CAEN</name>
<dbReference type="PANTHER" id="PTHR43364:SF4">
    <property type="entry name" value="NAD(P)-LINKED OXIDOREDUCTASE SUPERFAMILY PROTEIN"/>
    <property type="match status" value="1"/>
</dbReference>
<dbReference type="Gene3D" id="3.20.20.100">
    <property type="entry name" value="NADP-dependent oxidoreductase domain"/>
    <property type="match status" value="1"/>
</dbReference>
<evidence type="ECO:0000313" key="4">
    <source>
        <dbReference type="EMBL" id="KAK7095024.1"/>
    </source>
</evidence>
<evidence type="ECO:0000256" key="2">
    <source>
        <dbReference type="ARBA" id="ARBA00038157"/>
    </source>
</evidence>
<protein>
    <recommendedName>
        <fullName evidence="3">NADP-dependent oxidoreductase domain-containing protein</fullName>
    </recommendedName>
</protein>
<sequence>MASEIPEESKCQNVYLGKSGLRVSNICLGTLTFGESNMGQPGQLDEAGSHALLNRFSERGGNFIDTANVYGRGRSERIIGSWLASQQRDRFVIATKVFFPMDRSNPNSMGLGRRHIMDSVEQSLKRLKTDYIDLLQTHVWDDATPLEETLMTMNDLVRSGKVRYVGASNVTGWQLQRIVELNKQMGFNACISLQQQYSLVCRESEQDTFQACKLNGVGVLPWSPLKGGFLTGKVRRGQKPQEGRLAWSADDDTLELQSAPTWAQLNKTTNWTALEAAEKIAKAKGKSVAQVSLRWLLQKSVVSSVIIGATKMHQLDDNMDASNGWTLSEEEMRQLDEASQPEIPYPYELIRRLNVRRNNPWNATGYV</sequence>
<dbReference type="GO" id="GO:0016491">
    <property type="term" value="F:oxidoreductase activity"/>
    <property type="evidence" value="ECO:0007669"/>
    <property type="project" value="UniProtKB-KW"/>
</dbReference>
<dbReference type="InterPro" id="IPR050523">
    <property type="entry name" value="AKR_Detox_Biosynth"/>
</dbReference>
<dbReference type="PANTHER" id="PTHR43364">
    <property type="entry name" value="NADH-SPECIFIC METHYLGLYOXAL REDUCTASE-RELATED"/>
    <property type="match status" value="1"/>
</dbReference>
<dbReference type="EMBL" id="JBAMIC010000018">
    <property type="protein sequence ID" value="KAK7095024.1"/>
    <property type="molecule type" value="Genomic_DNA"/>
</dbReference>
<dbReference type="CDD" id="cd19081">
    <property type="entry name" value="AKR_AKR9C1"/>
    <property type="match status" value="1"/>
</dbReference>
<dbReference type="FunFam" id="3.20.20.100:FF:000004">
    <property type="entry name" value="Oxidoreductase, aldo/keto reductase"/>
    <property type="match status" value="1"/>
</dbReference>
<feature type="domain" description="NADP-dependent oxidoreductase" evidence="3">
    <location>
        <begin position="26"/>
        <end position="339"/>
    </location>
</feature>
<organism evidence="4 5">
    <name type="scientific">Littorina saxatilis</name>
    <dbReference type="NCBI Taxonomy" id="31220"/>
    <lineage>
        <taxon>Eukaryota</taxon>
        <taxon>Metazoa</taxon>
        <taxon>Spiralia</taxon>
        <taxon>Lophotrochozoa</taxon>
        <taxon>Mollusca</taxon>
        <taxon>Gastropoda</taxon>
        <taxon>Caenogastropoda</taxon>
        <taxon>Littorinimorpha</taxon>
        <taxon>Littorinoidea</taxon>
        <taxon>Littorinidae</taxon>
        <taxon>Littorina</taxon>
    </lineage>
</organism>
<comment type="similarity">
    <text evidence="2">Belongs to the aldo/keto reductase family. Aldo/keto reductase 2 subfamily.</text>
</comment>